<sequence length="70" mass="8085">MKEVIDNEINNNRRDCVYIPHSYVVNEDSRTTKLRVSSTNYSGNVEKMERGIFESISGQSYVTSTSQGWY</sequence>
<protein>
    <submittedName>
        <fullName evidence="1">Uncharacterized protein</fullName>
    </submittedName>
</protein>
<comment type="caution">
    <text evidence="1">The sequence shown here is derived from an EMBL/GenBank/DDBJ whole genome shotgun (WGS) entry which is preliminary data.</text>
</comment>
<evidence type="ECO:0000313" key="1">
    <source>
        <dbReference type="EMBL" id="KAF0758834.1"/>
    </source>
</evidence>
<accession>A0A6G0YMT4</accession>
<name>A0A6G0YMT4_APHCR</name>
<proteinExistence type="predicted"/>
<dbReference type="EMBL" id="VUJU01003185">
    <property type="protein sequence ID" value="KAF0758834.1"/>
    <property type="molecule type" value="Genomic_DNA"/>
</dbReference>
<gene>
    <name evidence="1" type="ORF">FWK35_00025184</name>
</gene>
<evidence type="ECO:0000313" key="2">
    <source>
        <dbReference type="Proteomes" id="UP000478052"/>
    </source>
</evidence>
<keyword evidence="2" id="KW-1185">Reference proteome</keyword>
<dbReference type="Proteomes" id="UP000478052">
    <property type="component" value="Unassembled WGS sequence"/>
</dbReference>
<organism evidence="1 2">
    <name type="scientific">Aphis craccivora</name>
    <name type="common">Cowpea aphid</name>
    <dbReference type="NCBI Taxonomy" id="307492"/>
    <lineage>
        <taxon>Eukaryota</taxon>
        <taxon>Metazoa</taxon>
        <taxon>Ecdysozoa</taxon>
        <taxon>Arthropoda</taxon>
        <taxon>Hexapoda</taxon>
        <taxon>Insecta</taxon>
        <taxon>Pterygota</taxon>
        <taxon>Neoptera</taxon>
        <taxon>Paraneoptera</taxon>
        <taxon>Hemiptera</taxon>
        <taxon>Sternorrhyncha</taxon>
        <taxon>Aphidomorpha</taxon>
        <taxon>Aphidoidea</taxon>
        <taxon>Aphididae</taxon>
        <taxon>Aphidini</taxon>
        <taxon>Aphis</taxon>
        <taxon>Aphis</taxon>
    </lineage>
</organism>
<dbReference type="AlphaFoldDB" id="A0A6G0YMT4"/>
<reference evidence="1 2" key="1">
    <citation type="submission" date="2019-08" db="EMBL/GenBank/DDBJ databases">
        <title>Whole genome of Aphis craccivora.</title>
        <authorList>
            <person name="Voronova N.V."/>
            <person name="Shulinski R.S."/>
            <person name="Bandarenka Y.V."/>
            <person name="Zhorov D.G."/>
            <person name="Warner D."/>
        </authorList>
    </citation>
    <scope>NUCLEOTIDE SEQUENCE [LARGE SCALE GENOMIC DNA]</scope>
    <source>
        <strain evidence="1">180601</strain>
        <tissue evidence="1">Whole Body</tissue>
    </source>
</reference>